<name>U9V343_RHIID</name>
<dbReference type="AlphaFoldDB" id="U9V343"/>
<accession>U9V343</accession>
<dbReference type="EMBL" id="KI275684">
    <property type="protein sequence ID" value="ESA22316.1"/>
    <property type="molecule type" value="Genomic_DNA"/>
</dbReference>
<organism evidence="1">
    <name type="scientific">Rhizophagus irregularis (strain DAOM 181602 / DAOM 197198 / MUCL 43194)</name>
    <name type="common">Arbuscular mycorrhizal fungus</name>
    <name type="synonym">Glomus intraradices</name>
    <dbReference type="NCBI Taxonomy" id="747089"/>
    <lineage>
        <taxon>Eukaryota</taxon>
        <taxon>Fungi</taxon>
        <taxon>Fungi incertae sedis</taxon>
        <taxon>Mucoromycota</taxon>
        <taxon>Glomeromycotina</taxon>
        <taxon>Glomeromycetes</taxon>
        <taxon>Glomerales</taxon>
        <taxon>Glomeraceae</taxon>
        <taxon>Rhizophagus</taxon>
    </lineage>
</organism>
<protein>
    <submittedName>
        <fullName evidence="1">Uncharacterized protein</fullName>
    </submittedName>
</protein>
<gene>
    <name evidence="1" type="ORF">GLOINDRAFT_16550</name>
</gene>
<evidence type="ECO:0000313" key="1">
    <source>
        <dbReference type="EMBL" id="ESA22316.1"/>
    </source>
</evidence>
<sequence length="71" mass="8098">MKHNFSPQDFAPDPMSLFSLCITTQYTTNNDVRVPINMDYQRNAVIGTGKQIPESYVLYKYSDSSQRSGMV</sequence>
<reference evidence="1" key="1">
    <citation type="submission" date="2013-07" db="EMBL/GenBank/DDBJ databases">
        <title>The genome of an arbuscular mycorrhizal fungus provides insights into the evolution of the oldest plant symbiosis.</title>
        <authorList>
            <consortium name="DOE Joint Genome Institute"/>
            <person name="Tisserant E."/>
            <person name="Malbreil M."/>
            <person name="Kuo A."/>
            <person name="Kohler A."/>
            <person name="Symeonidi A."/>
            <person name="Balestrini R."/>
            <person name="Charron P."/>
            <person name="Duensing N."/>
            <person name="Frei-dit-Frey N."/>
            <person name="Gianinazzi-Pearson V."/>
            <person name="Gilbert B."/>
            <person name="Handa Y."/>
            <person name="Hijri M."/>
            <person name="Kaul R."/>
            <person name="Kawaguchi M."/>
            <person name="Krajinski F."/>
            <person name="Lammers P."/>
            <person name="Lapierre D."/>
            <person name="Masclaux F.G."/>
            <person name="Murat C."/>
            <person name="Morin E."/>
            <person name="Ndikumana S."/>
            <person name="Pagni M."/>
            <person name="Petitpierre D."/>
            <person name="Requena N."/>
            <person name="Rosikiewicz P."/>
            <person name="Riley R."/>
            <person name="Saito K."/>
            <person name="San Clemente H."/>
            <person name="Shapiro H."/>
            <person name="van Tuinen D."/>
            <person name="Becard G."/>
            <person name="Bonfante P."/>
            <person name="Paszkowski U."/>
            <person name="Shachar-Hill Y."/>
            <person name="Young J.P."/>
            <person name="Sanders I.R."/>
            <person name="Henrissat B."/>
            <person name="Rensing S.A."/>
            <person name="Grigoriev I.V."/>
            <person name="Corradi N."/>
            <person name="Roux C."/>
            <person name="Martin F."/>
        </authorList>
    </citation>
    <scope>NUCLEOTIDE SEQUENCE</scope>
    <source>
        <strain evidence="1">DAOM 197198</strain>
    </source>
</reference>
<proteinExistence type="predicted"/>
<dbReference type="HOGENOM" id="CLU_2741306_0_0_1"/>